<evidence type="ECO:0000256" key="2">
    <source>
        <dbReference type="ARBA" id="ARBA00022448"/>
    </source>
</evidence>
<dbReference type="PROSITE" id="PS50928">
    <property type="entry name" value="ABC_TM1"/>
    <property type="match status" value="1"/>
</dbReference>
<evidence type="ECO:0000256" key="4">
    <source>
        <dbReference type="ARBA" id="ARBA00022692"/>
    </source>
</evidence>
<dbReference type="STRING" id="197461.A3843_14285"/>
<evidence type="ECO:0000256" key="5">
    <source>
        <dbReference type="ARBA" id="ARBA00022989"/>
    </source>
</evidence>
<comment type="similarity">
    <text evidence="7">Belongs to the binding-protein-dependent transport system permease family.</text>
</comment>
<dbReference type="Gene3D" id="1.10.3720.10">
    <property type="entry name" value="MetI-like"/>
    <property type="match status" value="1"/>
</dbReference>
<evidence type="ECO:0000256" key="7">
    <source>
        <dbReference type="RuleBase" id="RU363032"/>
    </source>
</evidence>
<feature type="domain" description="ABC transmembrane type-1" evidence="8">
    <location>
        <begin position="93"/>
        <end position="273"/>
    </location>
</feature>
<dbReference type="SUPFAM" id="SSF161098">
    <property type="entry name" value="MetI-like"/>
    <property type="match status" value="1"/>
</dbReference>
<evidence type="ECO:0000259" key="8">
    <source>
        <dbReference type="PROSITE" id="PS50928"/>
    </source>
</evidence>
<evidence type="ECO:0000313" key="10">
    <source>
        <dbReference type="Proteomes" id="UP000185783"/>
    </source>
</evidence>
<feature type="transmembrane region" description="Helical" evidence="7">
    <location>
        <begin position="30"/>
        <end position="49"/>
    </location>
</feature>
<dbReference type="Pfam" id="PF00528">
    <property type="entry name" value="BPD_transp_1"/>
    <property type="match status" value="1"/>
</dbReference>
<accession>A0A1U7JF19</accession>
<keyword evidence="4 7" id="KW-0812">Transmembrane</keyword>
<dbReference type="InterPro" id="IPR000515">
    <property type="entry name" value="MetI-like"/>
</dbReference>
<feature type="transmembrane region" description="Helical" evidence="7">
    <location>
        <begin position="97"/>
        <end position="117"/>
    </location>
</feature>
<organism evidence="9 10">
    <name type="scientific">Pseudovibrio exalbescens</name>
    <dbReference type="NCBI Taxonomy" id="197461"/>
    <lineage>
        <taxon>Bacteria</taxon>
        <taxon>Pseudomonadati</taxon>
        <taxon>Pseudomonadota</taxon>
        <taxon>Alphaproteobacteria</taxon>
        <taxon>Hyphomicrobiales</taxon>
        <taxon>Stappiaceae</taxon>
        <taxon>Pseudovibrio</taxon>
    </lineage>
</organism>
<dbReference type="NCBIfam" id="TIGR01097">
    <property type="entry name" value="PhnE"/>
    <property type="match status" value="1"/>
</dbReference>
<dbReference type="CDD" id="cd06261">
    <property type="entry name" value="TM_PBP2"/>
    <property type="match status" value="1"/>
</dbReference>
<keyword evidence="2 7" id="KW-0813">Transport</keyword>
<dbReference type="RefSeq" id="WP_028480768.1">
    <property type="nucleotide sequence ID" value="NZ_LVVZ01000021.1"/>
</dbReference>
<comment type="subcellular location">
    <subcellularLocation>
        <location evidence="1 7">Cell membrane</location>
        <topology evidence="1 7">Multi-pass membrane protein</topology>
    </subcellularLocation>
</comment>
<evidence type="ECO:0000313" key="9">
    <source>
        <dbReference type="EMBL" id="OKL43282.1"/>
    </source>
</evidence>
<feature type="transmembrane region" description="Helical" evidence="7">
    <location>
        <begin position="256"/>
        <end position="275"/>
    </location>
</feature>
<dbReference type="OrthoDB" id="9808005at2"/>
<dbReference type="GO" id="GO:0015416">
    <property type="term" value="F:ABC-type phosphonate transporter activity"/>
    <property type="evidence" value="ECO:0007669"/>
    <property type="project" value="InterPro"/>
</dbReference>
<dbReference type="PANTHER" id="PTHR30043">
    <property type="entry name" value="PHOSPHONATES TRANSPORT SYSTEM PERMEASE PROTEIN"/>
    <property type="match status" value="1"/>
</dbReference>
<dbReference type="InterPro" id="IPR035906">
    <property type="entry name" value="MetI-like_sf"/>
</dbReference>
<comment type="caution">
    <text evidence="9">The sequence shown here is derived from an EMBL/GenBank/DDBJ whole genome shotgun (WGS) entry which is preliminary data.</text>
</comment>
<dbReference type="EMBL" id="LVVZ01000021">
    <property type="protein sequence ID" value="OKL43282.1"/>
    <property type="molecule type" value="Genomic_DNA"/>
</dbReference>
<dbReference type="GO" id="GO:0005886">
    <property type="term" value="C:plasma membrane"/>
    <property type="evidence" value="ECO:0007669"/>
    <property type="project" value="UniProtKB-SubCell"/>
</dbReference>
<dbReference type="Proteomes" id="UP000185783">
    <property type="component" value="Unassembled WGS sequence"/>
</dbReference>
<sequence>MALVNAFNASPHLAEIEKDYERVARQRTTYTFLLLLVCTISIFGGFYVAEEANSGSFWGGLSSFWDYPYDIFAGAYERGWGLFSLAAKYFPYLVETINIAIVSTLIGFFFSSILSFFASRNLMTNSLVVMVVRRFLDVTRAFPELVIALLLVLIFGPSPLAAIMAVTFHTIGALGKLFSESNENADMKAVEGLRSVGANWVEQMRFGILPQVLPNFFSYALLRLEINVRASAILGFVGAGGLGAELKMVVDWNYGADIFVIILMLVCAITAIDYFSSWVRHKLVGATGTL</sequence>
<keyword evidence="3" id="KW-1003">Cell membrane</keyword>
<dbReference type="PANTHER" id="PTHR30043:SF1">
    <property type="entry name" value="ABC TRANSPORT SYSTEM PERMEASE PROTEIN P69"/>
    <property type="match status" value="1"/>
</dbReference>
<reference evidence="9 10" key="1">
    <citation type="submission" date="2016-03" db="EMBL/GenBank/DDBJ databases">
        <title>Genome sequence of Nesiotobacter sp. nov., a moderately halophilic alphaproteobacterium isolated from the Yellow Sea, China.</title>
        <authorList>
            <person name="Zhang G."/>
            <person name="Zhang R."/>
        </authorList>
    </citation>
    <scope>NUCLEOTIDE SEQUENCE [LARGE SCALE GENOMIC DNA]</scope>
    <source>
        <strain evidence="9 10">WB1-6</strain>
    </source>
</reference>
<keyword evidence="10" id="KW-1185">Reference proteome</keyword>
<name>A0A1U7JF19_9HYPH</name>
<evidence type="ECO:0000256" key="6">
    <source>
        <dbReference type="ARBA" id="ARBA00023136"/>
    </source>
</evidence>
<proteinExistence type="inferred from homology"/>
<keyword evidence="5 7" id="KW-1133">Transmembrane helix</keyword>
<gene>
    <name evidence="9" type="ORF">A3843_14285</name>
</gene>
<dbReference type="InterPro" id="IPR005769">
    <property type="entry name" value="PhnE/PtxC"/>
</dbReference>
<keyword evidence="6 7" id="KW-0472">Membrane</keyword>
<evidence type="ECO:0000256" key="1">
    <source>
        <dbReference type="ARBA" id="ARBA00004651"/>
    </source>
</evidence>
<protein>
    <submittedName>
        <fullName evidence="9">Phosphonate ABC transporter permease</fullName>
    </submittedName>
</protein>
<dbReference type="AlphaFoldDB" id="A0A1U7JF19"/>
<evidence type="ECO:0000256" key="3">
    <source>
        <dbReference type="ARBA" id="ARBA00022475"/>
    </source>
</evidence>